<feature type="region of interest" description="Disordered" evidence="1">
    <location>
        <begin position="164"/>
        <end position="190"/>
    </location>
</feature>
<name>A0AAV5AAA1_9AGAM</name>
<feature type="region of interest" description="Disordered" evidence="1">
    <location>
        <begin position="209"/>
        <end position="262"/>
    </location>
</feature>
<dbReference type="AlphaFoldDB" id="A0AAV5AAA1"/>
<evidence type="ECO:0000313" key="2">
    <source>
        <dbReference type="EMBL" id="GJJ09568.1"/>
    </source>
</evidence>
<feature type="region of interest" description="Disordered" evidence="1">
    <location>
        <begin position="50"/>
        <end position="70"/>
    </location>
</feature>
<reference evidence="2" key="1">
    <citation type="submission" date="2021-10" db="EMBL/GenBank/DDBJ databases">
        <title>De novo Genome Assembly of Clathrus columnatus (Basidiomycota, Fungi) Using Illumina and Nanopore Sequence Data.</title>
        <authorList>
            <person name="Ogiso-Tanaka E."/>
            <person name="Itagaki H."/>
            <person name="Hosoya T."/>
            <person name="Hosaka K."/>
        </authorList>
    </citation>
    <scope>NUCLEOTIDE SEQUENCE</scope>
    <source>
        <strain evidence="2">MO-923</strain>
    </source>
</reference>
<dbReference type="Proteomes" id="UP001050691">
    <property type="component" value="Unassembled WGS sequence"/>
</dbReference>
<evidence type="ECO:0000256" key="1">
    <source>
        <dbReference type="SAM" id="MobiDB-lite"/>
    </source>
</evidence>
<feature type="compositionally biased region" description="Low complexity" evidence="1">
    <location>
        <begin position="217"/>
        <end position="235"/>
    </location>
</feature>
<sequence length="469" mass="52293">MTFSNTDDIFRDLYQTTDELRQASRAINIAYDRLQALRDSLTSFQVAAQRDRLRSRQSRTSSDDEHDRIPGLITTSRRRLLEQSMSNIPSHSHSVEFSPSEFVPNSRRRRSIHPSSSFSGVGTNALSIHTRRSMLESHLRSIRRILESSLSTTYLGRQTIQRVTVDSTDSDQSNEDSLSPVLDQYPSSSSGSRVIESRAAAAHLRLSFLPNPISRPSNTRTGSSLTRTRTIRSNSETALTRPPSSNLDPPLSQLSAHPSSISSEAESTNHLFNDFVRLYWPQRQDDQSPDAVLNTNLGTFASDSENLGSGYRSSSSSSQTTEMDDNNMIIDSTSSYGYGRRNSDNSIVRLDLNGDEIMDNTDQTIRTDAILHPRNLGYDNVQPGYRRSRESSANIIQYTAAESIQVGSLTRKGRELKVKKPEKATVLKRLFNPQPGGLYIANNPLPGKFLCSNSESNRVVVRVNTVAGR</sequence>
<evidence type="ECO:0000313" key="3">
    <source>
        <dbReference type="Proteomes" id="UP001050691"/>
    </source>
</evidence>
<feature type="region of interest" description="Disordered" evidence="1">
    <location>
        <begin position="89"/>
        <end position="120"/>
    </location>
</feature>
<comment type="caution">
    <text evidence="2">The sequence shown here is derived from an EMBL/GenBank/DDBJ whole genome shotgun (WGS) entry which is preliminary data.</text>
</comment>
<organism evidence="2 3">
    <name type="scientific">Clathrus columnatus</name>
    <dbReference type="NCBI Taxonomy" id="1419009"/>
    <lineage>
        <taxon>Eukaryota</taxon>
        <taxon>Fungi</taxon>
        <taxon>Dikarya</taxon>
        <taxon>Basidiomycota</taxon>
        <taxon>Agaricomycotina</taxon>
        <taxon>Agaricomycetes</taxon>
        <taxon>Phallomycetidae</taxon>
        <taxon>Phallales</taxon>
        <taxon>Clathraceae</taxon>
        <taxon>Clathrus</taxon>
    </lineage>
</organism>
<keyword evidence="3" id="KW-1185">Reference proteome</keyword>
<proteinExistence type="predicted"/>
<feature type="region of interest" description="Disordered" evidence="1">
    <location>
        <begin position="302"/>
        <end position="325"/>
    </location>
</feature>
<dbReference type="EMBL" id="BPWL01000004">
    <property type="protein sequence ID" value="GJJ09568.1"/>
    <property type="molecule type" value="Genomic_DNA"/>
</dbReference>
<gene>
    <name evidence="2" type="ORF">Clacol_003791</name>
</gene>
<accession>A0AAV5AAA1</accession>
<protein>
    <submittedName>
        <fullName evidence="2">Uncharacterized protein</fullName>
    </submittedName>
</protein>
<feature type="compositionally biased region" description="Polar residues" evidence="1">
    <location>
        <begin position="236"/>
        <end position="262"/>
    </location>
</feature>